<dbReference type="Gene3D" id="3.90.550.10">
    <property type="entry name" value="Spore Coat Polysaccharide Biosynthesis Protein SpsA, Chain A"/>
    <property type="match status" value="1"/>
</dbReference>
<sequence length="517" mass="54476">MQLEHAYLEHAQDVLGQWLAWRRAGEVALVIVTATQGGAVRAPGALMAVSAAGESCGYLSGGCIDADVVHHAQKSLRSGCIERLRYGSGSPFIDLPLPCGGAIEVWVLPDPDVEVLRGCHDRLALRQPATLTLAPSGALRLGHSAVAGALSFRYTPKLRLRIAGRGADSLALARLAMASGIETELQLRDGADVQAARRLGVDRVTVLTLPATLPVLDDDPWTAFLLAFHDADWEERLLAQALTGPACYVGAVGSRKSHVMRCERLRATGVEEGQLRRIRGPVGLVPSLRDASMLAVSVLAEIVEVYRCKVRSPFASTALVLLAAGQGRRFEGGDKLLARFRGQYVMHHASAALQAHDVAARIAVVGPDQAQRAEELRAAGWSVVVNAHAAQGLSTSLAAGIRQAGARQGVEAALVMLADMPNVPDAHLVDLRDALTPQRSAVMSLAGAVSMPPAIFGRSVFGSLTGLAGDAGAGQIFRSLAHTATVPIPSEWALDIDTREDLAQAQAECSLSLPIGV</sequence>
<evidence type="ECO:0000259" key="3">
    <source>
        <dbReference type="Pfam" id="PF12804"/>
    </source>
</evidence>
<feature type="domain" description="XdhC Rossmann" evidence="4">
    <location>
        <begin position="160"/>
        <end position="302"/>
    </location>
</feature>
<feature type="domain" description="XdhC- CoxI" evidence="2">
    <location>
        <begin position="21"/>
        <end position="87"/>
    </location>
</feature>
<keyword evidence="5" id="KW-0808">Transferase</keyword>
<keyword evidence="1" id="KW-0460">Magnesium</keyword>
<dbReference type="InterPro" id="IPR027051">
    <property type="entry name" value="XdhC_Rossmann_dom"/>
</dbReference>
<dbReference type="PANTHER" id="PTHR30388:SF4">
    <property type="entry name" value="MOLYBDENUM COFACTOR INSERTION CHAPERONE PAOD"/>
    <property type="match status" value="1"/>
</dbReference>
<dbReference type="Pfam" id="PF13478">
    <property type="entry name" value="XdhC_C"/>
    <property type="match status" value="1"/>
</dbReference>
<reference evidence="5 6" key="1">
    <citation type="journal article" date="2021" name="Front. Microbiol.">
        <title>Aerobic Denitrification and Heterotrophic Sulfur Oxidation in the Genus Halomonas Revealed by Six Novel Species Characterizations and Genome-Based Analysis.</title>
        <authorList>
            <person name="Wang L."/>
            <person name="Shao Z."/>
        </authorList>
    </citation>
    <scope>NUCLEOTIDE SEQUENCE [LARGE SCALE GENOMIC DNA]</scope>
    <source>
        <strain evidence="5 6">MCCC 1A13718</strain>
    </source>
</reference>
<dbReference type="PANTHER" id="PTHR30388">
    <property type="entry name" value="ALDEHYDE OXIDOREDUCTASE MOLYBDENUM COFACTOR ASSEMBLY PROTEIN"/>
    <property type="match status" value="1"/>
</dbReference>
<dbReference type="GO" id="GO:0016740">
    <property type="term" value="F:transferase activity"/>
    <property type="evidence" value="ECO:0007669"/>
    <property type="project" value="UniProtKB-KW"/>
</dbReference>
<proteinExistence type="predicted"/>
<dbReference type="InterPro" id="IPR003777">
    <property type="entry name" value="XdhC_CoxI"/>
</dbReference>
<keyword evidence="6" id="KW-1185">Reference proteome</keyword>
<dbReference type="SUPFAM" id="SSF53448">
    <property type="entry name" value="Nucleotide-diphospho-sugar transferases"/>
    <property type="match status" value="1"/>
</dbReference>
<dbReference type="Proteomes" id="UP000671845">
    <property type="component" value="Chromosome"/>
</dbReference>
<dbReference type="Gene3D" id="3.40.50.720">
    <property type="entry name" value="NAD(P)-binding Rossmann-like Domain"/>
    <property type="match status" value="1"/>
</dbReference>
<protein>
    <submittedName>
        <fullName evidence="5">NTP transferase domain-containing protein</fullName>
    </submittedName>
</protein>
<gene>
    <name evidence="5" type="ORF">HNO53_03095</name>
</gene>
<dbReference type="InterPro" id="IPR052698">
    <property type="entry name" value="MoCofactor_Util/Proc"/>
</dbReference>
<evidence type="ECO:0000256" key="1">
    <source>
        <dbReference type="ARBA" id="ARBA00022842"/>
    </source>
</evidence>
<dbReference type="InterPro" id="IPR025877">
    <property type="entry name" value="MobA-like_NTP_Trfase"/>
</dbReference>
<organism evidence="5 6">
    <name type="scientific">Halomonas sulfidivorans</name>
    <dbReference type="NCBI Taxonomy" id="2733488"/>
    <lineage>
        <taxon>Bacteria</taxon>
        <taxon>Pseudomonadati</taxon>
        <taxon>Pseudomonadota</taxon>
        <taxon>Gammaproteobacteria</taxon>
        <taxon>Oceanospirillales</taxon>
        <taxon>Halomonadaceae</taxon>
        <taxon>Halomonas</taxon>
    </lineage>
</organism>
<dbReference type="Pfam" id="PF12804">
    <property type="entry name" value="NTP_transf_3"/>
    <property type="match status" value="1"/>
</dbReference>
<evidence type="ECO:0000313" key="5">
    <source>
        <dbReference type="EMBL" id="QTP61094.1"/>
    </source>
</evidence>
<dbReference type="Pfam" id="PF02625">
    <property type="entry name" value="XdhC_CoxI"/>
    <property type="match status" value="1"/>
</dbReference>
<name>A0ABX7WSL9_9GAMM</name>
<feature type="domain" description="MobA-like NTP transferase" evidence="3">
    <location>
        <begin position="320"/>
        <end position="481"/>
    </location>
</feature>
<dbReference type="InterPro" id="IPR029044">
    <property type="entry name" value="Nucleotide-diphossugar_trans"/>
</dbReference>
<evidence type="ECO:0000259" key="4">
    <source>
        <dbReference type="Pfam" id="PF13478"/>
    </source>
</evidence>
<evidence type="ECO:0000259" key="2">
    <source>
        <dbReference type="Pfam" id="PF02625"/>
    </source>
</evidence>
<dbReference type="EMBL" id="CP053383">
    <property type="protein sequence ID" value="QTP61094.1"/>
    <property type="molecule type" value="Genomic_DNA"/>
</dbReference>
<accession>A0ABX7WSL9</accession>
<evidence type="ECO:0000313" key="6">
    <source>
        <dbReference type="Proteomes" id="UP000671845"/>
    </source>
</evidence>
<dbReference type="CDD" id="cd04182">
    <property type="entry name" value="GT_2_like_f"/>
    <property type="match status" value="1"/>
</dbReference>